<evidence type="ECO:0000256" key="4">
    <source>
        <dbReference type="SAM" id="MobiDB-lite"/>
    </source>
</evidence>
<dbReference type="InterPro" id="IPR043128">
    <property type="entry name" value="Rev_trsase/Diguanyl_cyclase"/>
</dbReference>
<evidence type="ECO:0000256" key="2">
    <source>
        <dbReference type="ARBA" id="ARBA00012180"/>
    </source>
</evidence>
<dbReference type="InterPro" id="IPR000477">
    <property type="entry name" value="RT_dom"/>
</dbReference>
<feature type="compositionally biased region" description="Polar residues" evidence="4">
    <location>
        <begin position="983"/>
        <end position="993"/>
    </location>
</feature>
<gene>
    <name evidence="7" type="primary">CCDC57</name>
</gene>
<dbReference type="Pfam" id="PF17921">
    <property type="entry name" value="Integrase_H2C2"/>
    <property type="match status" value="1"/>
</dbReference>
<proteinExistence type="inferred from homology"/>
<reference evidence="7" key="1">
    <citation type="submission" date="2025-08" db="UniProtKB">
        <authorList>
            <consortium name="RefSeq"/>
        </authorList>
    </citation>
    <scope>IDENTIFICATION</scope>
</reference>
<evidence type="ECO:0000313" key="7">
    <source>
        <dbReference type="RefSeq" id="XP_015275836.1"/>
    </source>
</evidence>
<feature type="domain" description="Reverse transcriptase" evidence="5">
    <location>
        <begin position="1403"/>
        <end position="1532"/>
    </location>
</feature>
<dbReference type="PANTHER" id="PTHR46725:SF1">
    <property type="entry name" value="COILED-COIL DOMAIN-CONTAINING PROTEIN 57"/>
    <property type="match status" value="1"/>
</dbReference>
<dbReference type="SUPFAM" id="SSF56672">
    <property type="entry name" value="DNA/RNA polymerases"/>
    <property type="match status" value="1"/>
</dbReference>
<name>A0ABM1KQ49_GEKJA</name>
<keyword evidence="3" id="KW-0175">Coiled coil</keyword>
<accession>A0ABM1KQ49</accession>
<dbReference type="Gene3D" id="3.10.10.10">
    <property type="entry name" value="HIV Type 1 Reverse Transcriptase, subunit A, domain 1"/>
    <property type="match status" value="1"/>
</dbReference>
<dbReference type="PANTHER" id="PTHR46725">
    <property type="entry name" value="COILED-COIL DOMAIN-CONTAINING PROTEIN 57"/>
    <property type="match status" value="1"/>
</dbReference>
<sequence>MKAMARSYVWCPGIDAEIEAWVRRCQTCQAVRPNPPSVPSQPWESTHKPWSRLHIDFAGALLWADIPSNSRLVLQMVGDQPSVHHLREGRHLLTPPDFLHPRATGHDSLRQWNCLHVSGVPGLPPAEPDAARSTMLHAQKDLNELLLCKEQELKELQINQIHFLKTTLQETERQLQEIHRKFNRLKEDFTYNLKILEERDRELEHYDTLFTQLKIVENAKEAEVSDLRIQMDKLQQALTQETKKQETLQYQYQQKLKEHQLDLERLLSSKGSDISHHRKEYENMKQQLERKLQEVEGELALQRQELLVEFDAEMKKREHEFHQKADEMSNLVLSHELKVKLLTKELEALKDAGMKAAESMKVAEAANLELEKEVRCKEWELKDLAAVKDAQIQDLERRLDSVQLSWKKERELSERKHAAIDRLAREKDTKLSSMKEAHVEQMHKWENQIRELQINGETLEIELHQAEQRYTNSLREKEAAVEKLEQQLKALQSSWDSQVAQIFRETISKDLRIQILQEEEMKLRAQVTSLLQGTERYKQQLLLASEREEALERAKVQIELDWRRHSENAERDQCQKSEALIQSLLTVRDQVTAELQKKEQKLHEVEMVLSSDKVGVMEASFLSPEIQRLQEQNNNLRAVIAEMRREMETLNNEEFSSDHIKIKTQDKNRTADTAEVSFTPDYVLSLEEEIRKLKNKCWALNKQLENTSEIPSKFFATSLNASHCNKNTQISCKDHISKRNSDEITGASLKKHEAKAPHVDLTGTQVLYFGPVAPLASSSFTSPSELLSSSLVPDIHLNAMTRKLQDDSVHLKQRFFGKGASDEPHQYTGNYAQAMQGKLKEAARKISNLSKEKQQLLEMVNRLRAELGAVSKEGSQDSKSSKQTQGHIFLGALHPKELSRETKHRLLALEDLQYQLSTQIQVQSESFVRNDTVGLQKNDILVPLQDQQLKKESPSQSQQDHLSSPGTHSSLQDVWQILEMGSNPSILSPQSNNDKGEYQGLHGAEKPEDPEGKASMYLERTPAATLTVTGNKFNVQPKLKPNKSSYNQPRKLHTSQQTTRIRNYNIATFSFSSTEVQTISKPPEDCLCSPSPLHPRPTLPSQTGPVVPTPTRVTEVPSVSTPMSPSGSLDSDSDTDGSEQPGSPEDPSIPNPAVSDNLPISLSEDISSYGELIKRMVNLLGLLIVQPQPSVSDAIFDVVQLDTSTPIALPMSSVLLQAAKAPWDKPCSAPVSSQCLDHMYRIQEMEAEFLQLHPKPNSMVMSSSSKSKRSLATPSEKEIFNVHLINHHKTKAINHGSLHLEADNTISPDKGTVLDNNRPDQNNLNQTNRAFDLVLPTLTDPTRLYPYLHAWTAITSDQWVRSILTTGYSIKFIEPPPLSGVVTTPLSSFLLKEVTTLLSKGAIEPVPLNHQGLGFYSRYFMVPKRDSGQRLILDLRGLNAYIQCQKFKMTSLQVILPLLSQGCWMATLDLEDAYFHVTIHPSHRKYLRFVIGGSHYQYRSLPFGLSTAPRVFTKPMVVVVAHLRLCGLTVFP</sequence>
<dbReference type="InterPro" id="IPR041588">
    <property type="entry name" value="Integrase_H2C2"/>
</dbReference>
<feature type="region of interest" description="Disordered" evidence="4">
    <location>
        <begin position="1080"/>
        <end position="1157"/>
    </location>
</feature>
<feature type="coiled-coil region" evidence="3">
    <location>
        <begin position="581"/>
        <end position="653"/>
    </location>
</feature>
<protein>
    <recommendedName>
        <fullName evidence="2">ribonuclease H</fullName>
        <ecNumber evidence="2">3.1.26.4</ecNumber>
    </recommendedName>
</protein>
<evidence type="ECO:0000256" key="1">
    <source>
        <dbReference type="ARBA" id="ARBA00010879"/>
    </source>
</evidence>
<feature type="coiled-coil region" evidence="3">
    <location>
        <begin position="217"/>
        <end position="305"/>
    </location>
</feature>
<dbReference type="Pfam" id="PF00078">
    <property type="entry name" value="RVT_1"/>
    <property type="match status" value="1"/>
</dbReference>
<feature type="compositionally biased region" description="Low complexity" evidence="4">
    <location>
        <begin position="1103"/>
        <end position="1130"/>
    </location>
</feature>
<feature type="region of interest" description="Disordered" evidence="4">
    <location>
        <begin position="1037"/>
        <end position="1057"/>
    </location>
</feature>
<dbReference type="PROSITE" id="PS50878">
    <property type="entry name" value="RT_POL"/>
    <property type="match status" value="1"/>
</dbReference>
<dbReference type="InterPro" id="IPR042481">
    <property type="entry name" value="CCDC57"/>
</dbReference>
<feature type="compositionally biased region" description="Basic and acidic residues" evidence="4">
    <location>
        <begin position="1003"/>
        <end position="1012"/>
    </location>
</feature>
<dbReference type="GeneID" id="107118110"/>
<dbReference type="EC" id="3.1.26.4" evidence="2"/>
<keyword evidence="6" id="KW-1185">Reference proteome</keyword>
<dbReference type="RefSeq" id="XP_015275836.1">
    <property type="nucleotide sequence ID" value="XM_015420350.1"/>
</dbReference>
<feature type="coiled-coil region" evidence="3">
    <location>
        <begin position="435"/>
        <end position="501"/>
    </location>
</feature>
<feature type="coiled-coil region" evidence="3">
    <location>
        <begin position="139"/>
        <end position="188"/>
    </location>
</feature>
<dbReference type="InterPro" id="IPR043502">
    <property type="entry name" value="DNA/RNA_pol_sf"/>
</dbReference>
<comment type="similarity">
    <text evidence="1">Belongs to the beta type-B retroviral polymerase family. HERV class-II K(HML-2) pol subfamily.</text>
</comment>
<feature type="compositionally biased region" description="Polar residues" evidence="4">
    <location>
        <begin position="954"/>
        <end position="969"/>
    </location>
</feature>
<dbReference type="Proteomes" id="UP000694871">
    <property type="component" value="Unplaced"/>
</dbReference>
<evidence type="ECO:0000313" key="6">
    <source>
        <dbReference type="Proteomes" id="UP000694871"/>
    </source>
</evidence>
<evidence type="ECO:0000259" key="5">
    <source>
        <dbReference type="PROSITE" id="PS50878"/>
    </source>
</evidence>
<feature type="region of interest" description="Disordered" evidence="4">
    <location>
        <begin position="947"/>
        <end position="969"/>
    </location>
</feature>
<feature type="coiled-coil region" evidence="3">
    <location>
        <begin position="832"/>
        <end position="873"/>
    </location>
</feature>
<feature type="coiled-coil region" evidence="3">
    <location>
        <begin position="332"/>
        <end position="380"/>
    </location>
</feature>
<dbReference type="Gene3D" id="3.30.70.270">
    <property type="match status" value="1"/>
</dbReference>
<feature type="coiled-coil region" evidence="3">
    <location>
        <begin position="683"/>
        <end position="710"/>
    </location>
</feature>
<feature type="region of interest" description="Disordered" evidence="4">
    <location>
        <begin position="983"/>
        <end position="1012"/>
    </location>
</feature>
<evidence type="ECO:0000256" key="3">
    <source>
        <dbReference type="SAM" id="Coils"/>
    </source>
</evidence>
<organism evidence="6 7">
    <name type="scientific">Gekko japonicus</name>
    <name type="common">Schlegel's Japanese gecko</name>
    <dbReference type="NCBI Taxonomy" id="146911"/>
    <lineage>
        <taxon>Eukaryota</taxon>
        <taxon>Metazoa</taxon>
        <taxon>Chordata</taxon>
        <taxon>Craniata</taxon>
        <taxon>Vertebrata</taxon>
        <taxon>Euteleostomi</taxon>
        <taxon>Lepidosauria</taxon>
        <taxon>Squamata</taxon>
        <taxon>Bifurcata</taxon>
        <taxon>Gekkota</taxon>
        <taxon>Gekkonidae</taxon>
        <taxon>Gekkoninae</taxon>
        <taxon>Gekko</taxon>
    </lineage>
</organism>
<feature type="compositionally biased region" description="Polar residues" evidence="4">
    <location>
        <begin position="1042"/>
        <end position="1057"/>
    </location>
</feature>